<dbReference type="InterPro" id="IPR013525">
    <property type="entry name" value="ABC2_TM"/>
</dbReference>
<evidence type="ECO:0000259" key="8">
    <source>
        <dbReference type="Pfam" id="PF01061"/>
    </source>
</evidence>
<comment type="caution">
    <text evidence="9">The sequence shown here is derived from an EMBL/GenBank/DDBJ whole genome shotgun (WGS) entry which is preliminary data.</text>
</comment>
<evidence type="ECO:0000256" key="3">
    <source>
        <dbReference type="ARBA" id="ARBA00022448"/>
    </source>
</evidence>
<keyword evidence="10" id="KW-1185">Reference proteome</keyword>
<keyword evidence="5 7" id="KW-1133">Transmembrane helix</keyword>
<evidence type="ECO:0000256" key="7">
    <source>
        <dbReference type="SAM" id="Phobius"/>
    </source>
</evidence>
<dbReference type="PANTHER" id="PTHR48042:SF2">
    <property type="entry name" value="TAURINE-TRANSPORTING ATPASE-RELATED"/>
    <property type="match status" value="1"/>
</dbReference>
<comment type="subcellular location">
    <subcellularLocation>
        <location evidence="1">Membrane</location>
        <topology evidence="1">Multi-pass membrane protein</topology>
    </subcellularLocation>
</comment>
<evidence type="ECO:0000313" key="10">
    <source>
        <dbReference type="Proteomes" id="UP001341840"/>
    </source>
</evidence>
<dbReference type="Proteomes" id="UP001341840">
    <property type="component" value="Unassembled WGS sequence"/>
</dbReference>
<keyword evidence="6 7" id="KW-0472">Membrane</keyword>
<dbReference type="InterPro" id="IPR052215">
    <property type="entry name" value="Plant_ABCG"/>
</dbReference>
<evidence type="ECO:0000256" key="5">
    <source>
        <dbReference type="ARBA" id="ARBA00022989"/>
    </source>
</evidence>
<feature type="domain" description="ABC-2 type transporter transmembrane" evidence="8">
    <location>
        <begin position="94"/>
        <end position="259"/>
    </location>
</feature>
<proteinExistence type="inferred from homology"/>
<evidence type="ECO:0000256" key="6">
    <source>
        <dbReference type="ARBA" id="ARBA00023136"/>
    </source>
</evidence>
<gene>
    <name evidence="9" type="ORF">PIB30_110167</name>
</gene>
<organism evidence="9 10">
    <name type="scientific">Stylosanthes scabra</name>
    <dbReference type="NCBI Taxonomy" id="79078"/>
    <lineage>
        <taxon>Eukaryota</taxon>
        <taxon>Viridiplantae</taxon>
        <taxon>Streptophyta</taxon>
        <taxon>Embryophyta</taxon>
        <taxon>Tracheophyta</taxon>
        <taxon>Spermatophyta</taxon>
        <taxon>Magnoliopsida</taxon>
        <taxon>eudicotyledons</taxon>
        <taxon>Gunneridae</taxon>
        <taxon>Pentapetalae</taxon>
        <taxon>rosids</taxon>
        <taxon>fabids</taxon>
        <taxon>Fabales</taxon>
        <taxon>Fabaceae</taxon>
        <taxon>Papilionoideae</taxon>
        <taxon>50 kb inversion clade</taxon>
        <taxon>dalbergioids sensu lato</taxon>
        <taxon>Dalbergieae</taxon>
        <taxon>Pterocarpus clade</taxon>
        <taxon>Stylosanthes</taxon>
    </lineage>
</organism>
<dbReference type="PANTHER" id="PTHR48042">
    <property type="entry name" value="ABC TRANSPORTER G FAMILY MEMBER 11"/>
    <property type="match status" value="1"/>
</dbReference>
<feature type="transmembrane region" description="Helical" evidence="7">
    <location>
        <begin position="223"/>
        <end position="248"/>
    </location>
</feature>
<sequence>FFASNGFPCPALQNPSDHLLKTINKDFDDQEIEVDLAAASCGGASPAEEAIRILVNSYKSSEMNQQVQKEVAALSKKGTSSTEKKRSHASFLNQCIVLTKRSLVNMTRDLGYYWLRLAIYIVLAISLATVFYHLGTSYTSIKDRGSLLAFISTFITFMSIGGFPSFVEDMKVFERERLNGHYGVTAFVMGNTLSAIPFVLLLSFIPGAITYFLPGLRGGYDHFLYFICVLFSCLMLVESLMMIVASLVPNYLMGIITGAGIQ</sequence>
<feature type="transmembrane region" description="Helical" evidence="7">
    <location>
        <begin position="147"/>
        <end position="167"/>
    </location>
</feature>
<name>A0ABU6S0X2_9FABA</name>
<dbReference type="EMBL" id="JASCZI010036294">
    <property type="protein sequence ID" value="MED6129665.1"/>
    <property type="molecule type" value="Genomic_DNA"/>
</dbReference>
<comment type="similarity">
    <text evidence="2">Belongs to the ABC transporter superfamily. ABCG family. Eye pigment precursor importer (TC 3.A.1.204) subfamily.</text>
</comment>
<evidence type="ECO:0000256" key="1">
    <source>
        <dbReference type="ARBA" id="ARBA00004141"/>
    </source>
</evidence>
<feature type="transmembrane region" description="Helical" evidence="7">
    <location>
        <begin position="187"/>
        <end position="211"/>
    </location>
</feature>
<keyword evidence="3" id="KW-0813">Transport</keyword>
<feature type="transmembrane region" description="Helical" evidence="7">
    <location>
        <begin position="113"/>
        <end position="135"/>
    </location>
</feature>
<evidence type="ECO:0000313" key="9">
    <source>
        <dbReference type="EMBL" id="MED6129665.1"/>
    </source>
</evidence>
<keyword evidence="4 7" id="KW-0812">Transmembrane</keyword>
<accession>A0ABU6S0X2</accession>
<evidence type="ECO:0000256" key="4">
    <source>
        <dbReference type="ARBA" id="ARBA00022692"/>
    </source>
</evidence>
<protein>
    <recommendedName>
        <fullName evidence="8">ABC-2 type transporter transmembrane domain-containing protein</fullName>
    </recommendedName>
</protein>
<dbReference type="Pfam" id="PF01061">
    <property type="entry name" value="ABC2_membrane"/>
    <property type="match status" value="1"/>
</dbReference>
<reference evidence="9 10" key="1">
    <citation type="journal article" date="2023" name="Plants (Basel)">
        <title>Bridging the Gap: Combining Genomics and Transcriptomics Approaches to Understand Stylosanthes scabra, an Orphan Legume from the Brazilian Caatinga.</title>
        <authorList>
            <person name="Ferreira-Neto J.R.C."/>
            <person name="da Silva M.D."/>
            <person name="Binneck E."/>
            <person name="de Melo N.F."/>
            <person name="da Silva R.H."/>
            <person name="de Melo A.L.T.M."/>
            <person name="Pandolfi V."/>
            <person name="Bustamante F.O."/>
            <person name="Brasileiro-Vidal A.C."/>
            <person name="Benko-Iseppon A.M."/>
        </authorList>
    </citation>
    <scope>NUCLEOTIDE SEQUENCE [LARGE SCALE GENOMIC DNA]</scope>
    <source>
        <tissue evidence="9">Leaves</tissue>
    </source>
</reference>
<feature type="non-terminal residue" evidence="9">
    <location>
        <position position="262"/>
    </location>
</feature>
<evidence type="ECO:0000256" key="2">
    <source>
        <dbReference type="ARBA" id="ARBA00005814"/>
    </source>
</evidence>
<feature type="non-terminal residue" evidence="9">
    <location>
        <position position="1"/>
    </location>
</feature>